<dbReference type="GO" id="GO:0006508">
    <property type="term" value="P:proteolysis"/>
    <property type="evidence" value="ECO:0007669"/>
    <property type="project" value="UniProtKB-KW"/>
</dbReference>
<evidence type="ECO:0000256" key="2">
    <source>
        <dbReference type="ARBA" id="ARBA00022670"/>
    </source>
</evidence>
<evidence type="ECO:0000256" key="4">
    <source>
        <dbReference type="ARBA" id="ARBA00022825"/>
    </source>
</evidence>
<feature type="active site" description="Charge relay system" evidence="5">
    <location>
        <position position="431"/>
    </location>
</feature>
<evidence type="ECO:0000256" key="1">
    <source>
        <dbReference type="ARBA" id="ARBA00011073"/>
    </source>
</evidence>
<keyword evidence="2 5" id="KW-0645">Protease</keyword>
<keyword evidence="10" id="KW-1185">Reference proteome</keyword>
<dbReference type="Proteomes" id="UP000223913">
    <property type="component" value="Unassembled WGS sequence"/>
</dbReference>
<evidence type="ECO:0000259" key="8">
    <source>
        <dbReference type="Pfam" id="PF18962"/>
    </source>
</evidence>
<feature type="domain" description="Secretion system C-terminal sorting" evidence="8">
    <location>
        <begin position="519"/>
        <end position="584"/>
    </location>
</feature>
<feature type="active site" description="Charge relay system" evidence="5">
    <location>
        <position position="248"/>
    </location>
</feature>
<dbReference type="RefSeq" id="WP_099154862.1">
    <property type="nucleotide sequence ID" value="NZ_PDUD01000050.1"/>
</dbReference>
<feature type="chain" id="PRO_5012609843" evidence="6">
    <location>
        <begin position="27"/>
        <end position="591"/>
    </location>
</feature>
<dbReference type="SUPFAM" id="SSF52743">
    <property type="entry name" value="Subtilisin-like"/>
    <property type="match status" value="1"/>
</dbReference>
<feature type="active site" description="Charge relay system" evidence="5">
    <location>
        <position position="182"/>
    </location>
</feature>
<dbReference type="Pfam" id="PF00082">
    <property type="entry name" value="Peptidase_S8"/>
    <property type="match status" value="1"/>
</dbReference>
<keyword evidence="3 5" id="KW-0378">Hydrolase</keyword>
<dbReference type="OrthoDB" id="9798386at2"/>
<dbReference type="InterPro" id="IPR036852">
    <property type="entry name" value="Peptidase_S8/S53_dom_sf"/>
</dbReference>
<gene>
    <name evidence="9" type="ORF">CRP01_35605</name>
</gene>
<dbReference type="GO" id="GO:0004252">
    <property type="term" value="F:serine-type endopeptidase activity"/>
    <property type="evidence" value="ECO:0007669"/>
    <property type="project" value="UniProtKB-UniRule"/>
</dbReference>
<name>A0A2D0MZN4_FLAN2</name>
<feature type="domain" description="Peptidase S8/S53" evidence="7">
    <location>
        <begin position="173"/>
        <end position="466"/>
    </location>
</feature>
<dbReference type="InterPro" id="IPR051048">
    <property type="entry name" value="Peptidase_S8/S53_subtilisin"/>
</dbReference>
<comment type="similarity">
    <text evidence="1 5">Belongs to the peptidase S8 family.</text>
</comment>
<evidence type="ECO:0000259" key="7">
    <source>
        <dbReference type="Pfam" id="PF00082"/>
    </source>
</evidence>
<keyword evidence="4 5" id="KW-0720">Serine protease</keyword>
<dbReference type="PANTHER" id="PTHR43399:SF4">
    <property type="entry name" value="CELL WALL-ASSOCIATED PROTEASE"/>
    <property type="match status" value="1"/>
</dbReference>
<dbReference type="AlphaFoldDB" id="A0A2D0MZN4"/>
<feature type="signal peptide" evidence="6">
    <location>
        <begin position="1"/>
        <end position="26"/>
    </location>
</feature>
<dbReference type="NCBIfam" id="TIGR04183">
    <property type="entry name" value="Por_Secre_tail"/>
    <property type="match status" value="1"/>
</dbReference>
<dbReference type="InterPro" id="IPR026444">
    <property type="entry name" value="Secre_tail"/>
</dbReference>
<dbReference type="PROSITE" id="PS00138">
    <property type="entry name" value="SUBTILASE_SER"/>
    <property type="match status" value="1"/>
</dbReference>
<sequence length="591" mass="64114">MNQMHKKLLLATVASLLILITIQAQAPAAKIAATLLEDSQNSAEVECLILFRNTADLNDLSRIHGKERKGRLVYERLQTVSRESQQEVQRIIGASGRPFQSFLIVNALHTRLDRELLLRIAARPEVLRIQANPWIDMLAWRPLPGHTASGRSPVEWGLDLINVPEVWAQGIRGTGVVIGNQDTGVEWTHPTLKEKYRGWQGSEAEVEHSYNWFDAITEISPLHNDEQIDPSNNPCGLSVDFPCDDNDHGTYTMGISVGDDEQGNQIGVAPASRWIACRNMERGYGSPATYLAGFEWFLAPTDLDGNDPRPELAPHVINNSWGCPAMEGCSAENWGILEQAVENLRAAGVVVVVSAGNDGPDCGSVNDPSAIFAGSFAVGATNATDTLAGFSSRGPVTIDGSGRIKPDLVAPGVNIRSARRNDGFMAASGTSAAGPFVTGIVALIIEANPDLAGEVALIEQIMRESTVPAYDRVSCGGYSDTDVPNPMTGYGRIDALAAVERARQVSPVNTPRADLGIEVYPNPSRGLLRFTSDTNSSGSVLEIFDSTGKLVERKQVNQTPFELDLTAQPAGLYWWRWNIDGHRNSGRIVKF</sequence>
<evidence type="ECO:0000256" key="6">
    <source>
        <dbReference type="SAM" id="SignalP"/>
    </source>
</evidence>
<evidence type="ECO:0000256" key="5">
    <source>
        <dbReference type="PROSITE-ProRule" id="PRU01240"/>
    </source>
</evidence>
<accession>A0A2D0MZN4</accession>
<dbReference type="PRINTS" id="PR00723">
    <property type="entry name" value="SUBTILISIN"/>
</dbReference>
<proteinExistence type="inferred from homology"/>
<dbReference type="Pfam" id="PF18962">
    <property type="entry name" value="Por_Secre_tail"/>
    <property type="match status" value="1"/>
</dbReference>
<reference evidence="9 10" key="1">
    <citation type="submission" date="2017-10" db="EMBL/GenBank/DDBJ databases">
        <title>The draft genome sequence of Lewinella nigricans NBRC 102662.</title>
        <authorList>
            <person name="Wang K."/>
        </authorList>
    </citation>
    <scope>NUCLEOTIDE SEQUENCE [LARGE SCALE GENOMIC DNA]</scope>
    <source>
        <strain evidence="9 10">NBRC 102662</strain>
    </source>
</reference>
<dbReference type="PROSITE" id="PS51892">
    <property type="entry name" value="SUBTILASE"/>
    <property type="match status" value="1"/>
</dbReference>
<evidence type="ECO:0000313" key="9">
    <source>
        <dbReference type="EMBL" id="PHN01677.1"/>
    </source>
</evidence>
<dbReference type="Gene3D" id="3.40.50.200">
    <property type="entry name" value="Peptidase S8/S53 domain"/>
    <property type="match status" value="1"/>
</dbReference>
<dbReference type="PANTHER" id="PTHR43399">
    <property type="entry name" value="SUBTILISIN-RELATED"/>
    <property type="match status" value="1"/>
</dbReference>
<organism evidence="9 10">
    <name type="scientific">Flavilitoribacter nigricans (strain ATCC 23147 / DSM 23189 / NBRC 102662 / NCIMB 1420 / SS-2)</name>
    <name type="common">Lewinella nigricans</name>
    <dbReference type="NCBI Taxonomy" id="1122177"/>
    <lineage>
        <taxon>Bacteria</taxon>
        <taxon>Pseudomonadati</taxon>
        <taxon>Bacteroidota</taxon>
        <taxon>Saprospiria</taxon>
        <taxon>Saprospirales</taxon>
        <taxon>Lewinellaceae</taxon>
        <taxon>Flavilitoribacter</taxon>
    </lineage>
</organism>
<dbReference type="EMBL" id="PDUD01000050">
    <property type="protein sequence ID" value="PHN01677.1"/>
    <property type="molecule type" value="Genomic_DNA"/>
</dbReference>
<evidence type="ECO:0000313" key="10">
    <source>
        <dbReference type="Proteomes" id="UP000223913"/>
    </source>
</evidence>
<comment type="caution">
    <text evidence="9">The sequence shown here is derived from an EMBL/GenBank/DDBJ whole genome shotgun (WGS) entry which is preliminary data.</text>
</comment>
<dbReference type="InterPro" id="IPR000209">
    <property type="entry name" value="Peptidase_S8/S53_dom"/>
</dbReference>
<dbReference type="InterPro" id="IPR015500">
    <property type="entry name" value="Peptidase_S8_subtilisin-rel"/>
</dbReference>
<evidence type="ECO:0000256" key="3">
    <source>
        <dbReference type="ARBA" id="ARBA00022801"/>
    </source>
</evidence>
<dbReference type="InterPro" id="IPR023828">
    <property type="entry name" value="Peptidase_S8_Ser-AS"/>
</dbReference>
<keyword evidence="6" id="KW-0732">Signal</keyword>
<protein>
    <submittedName>
        <fullName evidence="9">Peptidase S8</fullName>
    </submittedName>
</protein>